<dbReference type="GO" id="GO:0016740">
    <property type="term" value="F:transferase activity"/>
    <property type="evidence" value="ECO:0007669"/>
    <property type="project" value="UniProtKB-KW"/>
</dbReference>
<dbReference type="SFLD" id="SFLDS00029">
    <property type="entry name" value="Radical_SAM"/>
    <property type="match status" value="1"/>
</dbReference>
<dbReference type="Gene3D" id="3.40.50.12160">
    <property type="entry name" value="Methylthiotransferase, N-terminal domain"/>
    <property type="match status" value="1"/>
</dbReference>
<dbReference type="SFLD" id="SFLDG01082">
    <property type="entry name" value="B12-binding_domain_containing"/>
    <property type="match status" value="1"/>
</dbReference>
<evidence type="ECO:0000313" key="12">
    <source>
        <dbReference type="Proteomes" id="UP001343724"/>
    </source>
</evidence>
<evidence type="ECO:0000256" key="5">
    <source>
        <dbReference type="ARBA" id="ARBA00022723"/>
    </source>
</evidence>
<keyword evidence="12" id="KW-1185">Reference proteome</keyword>
<dbReference type="InterPro" id="IPR020612">
    <property type="entry name" value="Methylthiotransferase_CS"/>
</dbReference>
<keyword evidence="2" id="KW-0004">4Fe-4S</keyword>
<comment type="caution">
    <text evidence="11">The sequence shown here is derived from an EMBL/GenBank/DDBJ whole genome shotgun (WGS) entry which is preliminary data.</text>
</comment>
<dbReference type="EMBL" id="JAYMFH010000003">
    <property type="protein sequence ID" value="MEC4294261.1"/>
    <property type="molecule type" value="Genomic_DNA"/>
</dbReference>
<dbReference type="PANTHER" id="PTHR43020">
    <property type="entry name" value="CDK5 REGULATORY SUBUNIT-ASSOCIATED PROTEIN 1"/>
    <property type="match status" value="1"/>
</dbReference>
<dbReference type="SUPFAM" id="SSF102114">
    <property type="entry name" value="Radical SAM enzymes"/>
    <property type="match status" value="1"/>
</dbReference>
<dbReference type="NCBIfam" id="TIGR00089">
    <property type="entry name" value="MiaB/RimO family radical SAM methylthiotransferase"/>
    <property type="match status" value="1"/>
</dbReference>
<dbReference type="EC" id="2.8.4.-" evidence="11"/>
<dbReference type="PROSITE" id="PS01278">
    <property type="entry name" value="MTTASE_RADICAL"/>
    <property type="match status" value="1"/>
</dbReference>
<dbReference type="InterPro" id="IPR013848">
    <property type="entry name" value="Methylthiotransferase_N"/>
</dbReference>
<protein>
    <submittedName>
        <fullName evidence="11">MiaB/RimO family radical SAM methylthiotransferase</fullName>
        <ecNumber evidence="11">2.8.4.-</ecNumber>
    </submittedName>
</protein>
<organism evidence="11 12">
    <name type="scientific">Adlercreutzia shanghongiae</name>
    <dbReference type="NCBI Taxonomy" id="3111773"/>
    <lineage>
        <taxon>Bacteria</taxon>
        <taxon>Bacillati</taxon>
        <taxon>Actinomycetota</taxon>
        <taxon>Coriobacteriia</taxon>
        <taxon>Eggerthellales</taxon>
        <taxon>Eggerthellaceae</taxon>
        <taxon>Adlercreutzia</taxon>
    </lineage>
</organism>
<dbReference type="PROSITE" id="PS51449">
    <property type="entry name" value="MTTASE_N"/>
    <property type="match status" value="1"/>
</dbReference>
<dbReference type="PROSITE" id="PS51918">
    <property type="entry name" value="RADICAL_SAM"/>
    <property type="match status" value="1"/>
</dbReference>
<dbReference type="Proteomes" id="UP001343724">
    <property type="component" value="Unassembled WGS sequence"/>
</dbReference>
<proteinExistence type="predicted"/>
<evidence type="ECO:0000256" key="4">
    <source>
        <dbReference type="ARBA" id="ARBA00022691"/>
    </source>
</evidence>
<dbReference type="RefSeq" id="WP_326454380.1">
    <property type="nucleotide sequence ID" value="NZ_JAYMFH010000003.1"/>
</dbReference>
<gene>
    <name evidence="11" type="ORF">VJ920_02930</name>
</gene>
<reference evidence="11 12" key="1">
    <citation type="submission" date="2024-01" db="EMBL/GenBank/DDBJ databases">
        <title>novel species in genus Adlercreutzia.</title>
        <authorList>
            <person name="Liu X."/>
        </authorList>
    </citation>
    <scope>NUCLEOTIDE SEQUENCE [LARGE SCALE GENOMIC DNA]</scope>
    <source>
        <strain evidence="11 12">R22</strain>
    </source>
</reference>
<sequence>MNKTPFGYAVVNLGCKVNRVEADLFERLLAERGGVPVPESAADLIIVNTCTVTGEAEKKTRKAVRHVLSAAETAEVVVTGCATQIDASTYEAMGDRVTVVPKAGMALYLEEGAFLSQLSQPSKRGAGLLCPRHPDQSAEGAKSKDPATFLPTDGRTRIGIKVQDGCDNACTYCIVHVARGRAVSRSADEVVSEAVALARAGVREIVLTGINLGSYDADGCDLADLCRRLLEETAELHGPGENPCRFRIGSIEPMDVSMDFIGLLAEAGGRICRHLHLPLQSGSSRVLREMARPYDAEEYRQLVDYLRAMVPEVALTTDVIVGFPGETEGDFEDTCALSRHAAFSKIHVFPYSMREGTPAAERTDQVAPAVKADRAARLRALSDELAVADRTARAGIVELALVERPGHATAESYHEVPVPEDAPVGSLVPVVM</sequence>
<accession>A0ABU6IWP7</accession>
<dbReference type="InterPro" id="IPR058240">
    <property type="entry name" value="rSAM_sf"/>
</dbReference>
<dbReference type="SMART" id="SM00729">
    <property type="entry name" value="Elp3"/>
    <property type="match status" value="1"/>
</dbReference>
<dbReference type="CDD" id="cd01335">
    <property type="entry name" value="Radical_SAM"/>
    <property type="match status" value="1"/>
</dbReference>
<dbReference type="PANTHER" id="PTHR43020:SF2">
    <property type="entry name" value="MITOCHONDRIAL TRNA METHYLTHIOTRANSFERASE CDK5RAP1"/>
    <property type="match status" value="1"/>
</dbReference>
<evidence type="ECO:0000256" key="7">
    <source>
        <dbReference type="ARBA" id="ARBA00023014"/>
    </source>
</evidence>
<feature type="domain" description="MTTase N-terminal" evidence="9">
    <location>
        <begin position="6"/>
        <end position="120"/>
    </location>
</feature>
<comment type="cofactor">
    <cofactor evidence="1">
        <name>[4Fe-4S] cluster</name>
        <dbReference type="ChEBI" id="CHEBI:49883"/>
    </cofactor>
</comment>
<dbReference type="InterPro" id="IPR006638">
    <property type="entry name" value="Elp3/MiaA/NifB-like_rSAM"/>
</dbReference>
<evidence type="ECO:0000313" key="11">
    <source>
        <dbReference type="EMBL" id="MEC4294261.1"/>
    </source>
</evidence>
<feature type="domain" description="Radical SAM core" evidence="10">
    <location>
        <begin position="152"/>
        <end position="388"/>
    </location>
</feature>
<feature type="region of interest" description="Disordered" evidence="8">
    <location>
        <begin position="126"/>
        <end position="147"/>
    </location>
</feature>
<evidence type="ECO:0000256" key="1">
    <source>
        <dbReference type="ARBA" id="ARBA00001966"/>
    </source>
</evidence>
<evidence type="ECO:0000259" key="9">
    <source>
        <dbReference type="PROSITE" id="PS51449"/>
    </source>
</evidence>
<keyword evidence="6" id="KW-0408">Iron</keyword>
<feature type="compositionally biased region" description="Basic and acidic residues" evidence="8">
    <location>
        <begin position="132"/>
        <end position="145"/>
    </location>
</feature>
<dbReference type="InterPro" id="IPR007197">
    <property type="entry name" value="rSAM"/>
</dbReference>
<dbReference type="InterPro" id="IPR005839">
    <property type="entry name" value="Methylthiotransferase"/>
</dbReference>
<keyword evidence="7" id="KW-0411">Iron-sulfur</keyword>
<keyword evidence="3 11" id="KW-0808">Transferase</keyword>
<evidence type="ECO:0000256" key="6">
    <source>
        <dbReference type="ARBA" id="ARBA00023004"/>
    </source>
</evidence>
<dbReference type="Pfam" id="PF00919">
    <property type="entry name" value="UPF0004"/>
    <property type="match status" value="1"/>
</dbReference>
<evidence type="ECO:0000256" key="8">
    <source>
        <dbReference type="SAM" id="MobiDB-lite"/>
    </source>
</evidence>
<evidence type="ECO:0000256" key="3">
    <source>
        <dbReference type="ARBA" id="ARBA00022679"/>
    </source>
</evidence>
<dbReference type="Pfam" id="PF04055">
    <property type="entry name" value="Radical_SAM"/>
    <property type="match status" value="1"/>
</dbReference>
<evidence type="ECO:0000256" key="2">
    <source>
        <dbReference type="ARBA" id="ARBA00022485"/>
    </source>
</evidence>
<keyword evidence="5" id="KW-0479">Metal-binding</keyword>
<evidence type="ECO:0000259" key="10">
    <source>
        <dbReference type="PROSITE" id="PS51918"/>
    </source>
</evidence>
<dbReference type="InterPro" id="IPR023404">
    <property type="entry name" value="rSAM_horseshoe"/>
</dbReference>
<name>A0ABU6IWP7_9ACTN</name>
<dbReference type="Gene3D" id="3.80.30.20">
    <property type="entry name" value="tm_1862 like domain"/>
    <property type="match status" value="1"/>
</dbReference>
<dbReference type="InterPro" id="IPR038135">
    <property type="entry name" value="Methylthiotransferase_N_sf"/>
</dbReference>
<keyword evidence="4" id="KW-0949">S-adenosyl-L-methionine</keyword>